<evidence type="ECO:0000256" key="1">
    <source>
        <dbReference type="ARBA" id="ARBA00023157"/>
    </source>
</evidence>
<dbReference type="EMBL" id="ACPB03013531">
    <property type="status" value="NOT_ANNOTATED_CDS"/>
    <property type="molecule type" value="Genomic_DNA"/>
</dbReference>
<dbReference type="Gene3D" id="2.10.25.10">
    <property type="entry name" value="Laminin"/>
    <property type="match status" value="2"/>
</dbReference>
<dbReference type="InterPro" id="IPR051830">
    <property type="entry name" value="NOTCH_homolog"/>
</dbReference>
<feature type="transmembrane region" description="Helical" evidence="4">
    <location>
        <begin position="92"/>
        <end position="112"/>
    </location>
</feature>
<dbReference type="FunFam" id="2.10.25.10:FF:000279">
    <property type="entry name" value="Neurogenic locus notch 1"/>
    <property type="match status" value="1"/>
</dbReference>
<feature type="disulfide bond" evidence="2">
    <location>
        <begin position="62"/>
        <end position="71"/>
    </location>
</feature>
<dbReference type="eggNOG" id="KOG1217">
    <property type="taxonomic scope" value="Eukaryota"/>
</dbReference>
<dbReference type="PANTHER" id="PTHR24033:SF151">
    <property type="entry name" value="NOTCH 2"/>
    <property type="match status" value="1"/>
</dbReference>
<evidence type="ECO:0000259" key="5">
    <source>
        <dbReference type="PROSITE" id="PS50026"/>
    </source>
</evidence>
<dbReference type="CDD" id="cd00054">
    <property type="entry name" value="EGF_CA"/>
    <property type="match status" value="2"/>
</dbReference>
<dbReference type="PROSITE" id="PS01186">
    <property type="entry name" value="EGF_2"/>
    <property type="match status" value="1"/>
</dbReference>
<dbReference type="PANTHER" id="PTHR24033">
    <property type="entry name" value="EGF-LIKE DOMAIN-CONTAINING PROTEIN"/>
    <property type="match status" value="1"/>
</dbReference>
<feature type="region of interest" description="Disordered" evidence="3">
    <location>
        <begin position="156"/>
        <end position="178"/>
    </location>
</feature>
<feature type="region of interest" description="Disordered" evidence="3">
    <location>
        <begin position="198"/>
        <end position="246"/>
    </location>
</feature>
<keyword evidence="4" id="KW-0472">Membrane</keyword>
<keyword evidence="2" id="KW-0245">EGF-like domain</keyword>
<dbReference type="PROSITE" id="PS50026">
    <property type="entry name" value="EGF_3"/>
    <property type="match status" value="2"/>
</dbReference>
<keyword evidence="7" id="KW-1185">Reference proteome</keyword>
<comment type="caution">
    <text evidence="2">Lacks conserved residue(s) required for the propagation of feature annotation.</text>
</comment>
<dbReference type="EnsemblMetazoa" id="RPRC002627-RA">
    <property type="protein sequence ID" value="RPRC002627-PA"/>
    <property type="gene ID" value="RPRC002627"/>
</dbReference>
<proteinExistence type="predicted"/>
<feature type="disulfide bond" evidence="2">
    <location>
        <begin position="23"/>
        <end position="32"/>
    </location>
</feature>
<name>T1HF05_RHOPR</name>
<feature type="domain" description="EGF-like" evidence="5">
    <location>
        <begin position="3"/>
        <end position="33"/>
    </location>
</feature>
<dbReference type="HOGENOM" id="CLU_1130289_0_0_1"/>
<dbReference type="InterPro" id="IPR009030">
    <property type="entry name" value="Growth_fac_rcpt_cys_sf"/>
</dbReference>
<evidence type="ECO:0000256" key="2">
    <source>
        <dbReference type="PROSITE-ProRule" id="PRU00076"/>
    </source>
</evidence>
<accession>T1HF05</accession>
<organism evidence="6 7">
    <name type="scientific">Rhodnius prolixus</name>
    <name type="common">Triatomid bug</name>
    <dbReference type="NCBI Taxonomy" id="13249"/>
    <lineage>
        <taxon>Eukaryota</taxon>
        <taxon>Metazoa</taxon>
        <taxon>Ecdysozoa</taxon>
        <taxon>Arthropoda</taxon>
        <taxon>Hexapoda</taxon>
        <taxon>Insecta</taxon>
        <taxon>Pterygota</taxon>
        <taxon>Neoptera</taxon>
        <taxon>Paraneoptera</taxon>
        <taxon>Hemiptera</taxon>
        <taxon>Heteroptera</taxon>
        <taxon>Panheteroptera</taxon>
        <taxon>Cimicomorpha</taxon>
        <taxon>Reduviidae</taxon>
        <taxon>Triatominae</taxon>
        <taxon>Rhodnius</taxon>
    </lineage>
</organism>
<dbReference type="InterPro" id="IPR000742">
    <property type="entry name" value="EGF"/>
</dbReference>
<reference evidence="6" key="1">
    <citation type="submission" date="2015-05" db="UniProtKB">
        <authorList>
            <consortium name="EnsemblMetazoa"/>
        </authorList>
    </citation>
    <scope>IDENTIFICATION</scope>
</reference>
<dbReference type="InParanoid" id="T1HF05"/>
<feature type="domain" description="EGF-like" evidence="5">
    <location>
        <begin position="35"/>
        <end position="72"/>
    </location>
</feature>
<evidence type="ECO:0000256" key="3">
    <source>
        <dbReference type="SAM" id="MobiDB-lite"/>
    </source>
</evidence>
<dbReference type="Proteomes" id="UP000015103">
    <property type="component" value="Unassembled WGS sequence"/>
</dbReference>
<keyword evidence="4" id="KW-1133">Transmembrane helix</keyword>
<dbReference type="GO" id="GO:0005509">
    <property type="term" value="F:calcium ion binding"/>
    <property type="evidence" value="ECO:0007669"/>
    <property type="project" value="InterPro"/>
</dbReference>
<dbReference type="Pfam" id="PF00008">
    <property type="entry name" value="EGF"/>
    <property type="match status" value="1"/>
</dbReference>
<dbReference type="PROSITE" id="PS00022">
    <property type="entry name" value="EGF_1"/>
    <property type="match status" value="2"/>
</dbReference>
<dbReference type="SMART" id="SM00181">
    <property type="entry name" value="EGF"/>
    <property type="match status" value="2"/>
</dbReference>
<dbReference type="InterPro" id="IPR001881">
    <property type="entry name" value="EGF-like_Ca-bd_dom"/>
</dbReference>
<dbReference type="AlphaFoldDB" id="T1HF05"/>
<protein>
    <recommendedName>
        <fullName evidence="5">EGF-like domain-containing protein</fullName>
    </recommendedName>
</protein>
<dbReference type="STRING" id="13249.T1HF05"/>
<dbReference type="SMART" id="SM00179">
    <property type="entry name" value="EGF_CA"/>
    <property type="match status" value="2"/>
</dbReference>
<feature type="compositionally biased region" description="Low complexity" evidence="3">
    <location>
        <begin position="163"/>
        <end position="178"/>
    </location>
</feature>
<keyword evidence="1 2" id="KW-1015">Disulfide bond</keyword>
<keyword evidence="4" id="KW-0812">Transmembrane</keyword>
<evidence type="ECO:0000313" key="6">
    <source>
        <dbReference type="EnsemblMetazoa" id="RPRC002627-PA"/>
    </source>
</evidence>
<evidence type="ECO:0000313" key="7">
    <source>
        <dbReference type="Proteomes" id="UP000015103"/>
    </source>
</evidence>
<sequence>MCELNPCLFGECKLTASSFRCHCKPGYYGDTCDLRHRPCSSNPCEARGECVETNDASFKCNCHAWWEGSRCEKRMVRIPYKPLSERMLHEPFWLGLITVTVVLAVLGLFWCAKRHFPEKLEKLLAEENDRGRPCNYSNYMSSSRCASVRERALGGGAAGLGGSRESASLGTGAGLSSGPPARSLLGRLGIRKPSLLVTTSTPAHHHPTASRTFSLDDLLKPSPSKGQFRAQNKKKQTLFFNHHPPT</sequence>
<evidence type="ECO:0000256" key="4">
    <source>
        <dbReference type="SAM" id="Phobius"/>
    </source>
</evidence>
<dbReference type="SUPFAM" id="SSF57184">
    <property type="entry name" value="Growth factor receptor domain"/>
    <property type="match status" value="1"/>
</dbReference>
<dbReference type="VEuPathDB" id="VectorBase:RPRC002627"/>